<evidence type="ECO:0000256" key="2">
    <source>
        <dbReference type="ARBA" id="ARBA00022679"/>
    </source>
</evidence>
<dbReference type="GeneID" id="9687128"/>
<keyword evidence="2" id="KW-0808">Transferase</keyword>
<dbReference type="Proteomes" id="UP000001876">
    <property type="component" value="Unassembled WGS sequence"/>
</dbReference>
<name>C1N0S2_MICPC</name>
<dbReference type="EMBL" id="GG663744">
    <property type="protein sequence ID" value="EEH54070.1"/>
    <property type="molecule type" value="Genomic_DNA"/>
</dbReference>
<keyword evidence="6" id="KW-1185">Reference proteome</keyword>
<gene>
    <name evidence="5" type="ORF">MICPUCDRAFT_51130</name>
</gene>
<dbReference type="CDD" id="cd10527">
    <property type="entry name" value="SET_LSMT"/>
    <property type="match status" value="1"/>
</dbReference>
<feature type="region of interest" description="Disordered" evidence="4">
    <location>
        <begin position="181"/>
        <end position="204"/>
    </location>
</feature>
<protein>
    <submittedName>
        <fullName evidence="5">Predicted protein</fullName>
    </submittedName>
</protein>
<dbReference type="PANTHER" id="PTHR13271:SF151">
    <property type="entry name" value="SET DOMAIN-CONTAINING PROTEIN 4"/>
    <property type="match status" value="1"/>
</dbReference>
<dbReference type="GO" id="GO:0032259">
    <property type="term" value="P:methylation"/>
    <property type="evidence" value="ECO:0007669"/>
    <property type="project" value="UniProtKB-KW"/>
</dbReference>
<dbReference type="GO" id="GO:0016279">
    <property type="term" value="F:protein-lysine N-methyltransferase activity"/>
    <property type="evidence" value="ECO:0007669"/>
    <property type="project" value="TreeGrafter"/>
</dbReference>
<dbReference type="PANTHER" id="PTHR13271">
    <property type="entry name" value="UNCHARACTERIZED PUTATIVE METHYLTRANSFERASE"/>
    <property type="match status" value="1"/>
</dbReference>
<evidence type="ECO:0000313" key="5">
    <source>
        <dbReference type="EMBL" id="EEH54070.1"/>
    </source>
</evidence>
<dbReference type="KEGG" id="mpp:MICPUCDRAFT_51130"/>
<dbReference type="SUPFAM" id="SSF81822">
    <property type="entry name" value="RuBisCo LSMT C-terminal, substrate-binding domain"/>
    <property type="match status" value="1"/>
</dbReference>
<organism evidence="6">
    <name type="scientific">Micromonas pusilla (strain CCMP1545)</name>
    <name type="common">Picoplanktonic green alga</name>
    <dbReference type="NCBI Taxonomy" id="564608"/>
    <lineage>
        <taxon>Eukaryota</taxon>
        <taxon>Viridiplantae</taxon>
        <taxon>Chlorophyta</taxon>
        <taxon>Mamiellophyceae</taxon>
        <taxon>Mamiellales</taxon>
        <taxon>Mamiellaceae</taxon>
        <taxon>Micromonas</taxon>
    </lineage>
</organism>
<dbReference type="InterPro" id="IPR046341">
    <property type="entry name" value="SET_dom_sf"/>
</dbReference>
<dbReference type="InterPro" id="IPR036464">
    <property type="entry name" value="Rubisco_LSMT_subst-bd_sf"/>
</dbReference>
<sequence length="644" mass="68482">MAAATRAAALLLGGARALARRPRHVRWRAVASGGGDAREAPSRGGRTRTAKVGTGDDDASPPSSSSSRRPRRRVATTSRPRGGGGDPPGEASAHQIASLVVWLRARGVDFGDRAAFARVRGMGVGGVATRDLDEGDVVFSLPMRDATPARAPIVMTTAAVTDVDGPCARLARALASAGLVPRADDDADASSESPLGGSRESDHEFPLDATRTSLLALGVLHESAHSRDDPPSHWATYVTLLPRRVGSLMEWDERELSALQGSRHATRARERIALFDDARAKCFPALLRADESLFGEDEATRRAHESPRAWRWAVATVLARAFYFPDANEHGLCPGLDLFNHCSEAEKCVVEDGTADDEGDEGDEGEGKYAHKEAPRVTLRAGVGGVPAGTQIFHDYADHARGGCLLEFGFTHAPSADAAGRDGRADLHAVDVSLWSALIEGDDDDGRIDERLAAASDASPRRSLTYELSNVSPRWAKDGGRKRGVDCVPIDMMRAARALTLSASELDEVKSARASRVGAPAFDASAPLNETHEKRALLAIARACRVERAGYDVEGVAATTAEEDDAILDALRALGEGEGAAALAIDGRPELSWCVPDDDADAARERAETRRLRASLAVEVRRGEKLLLEEVAAALEREAGAEDP</sequence>
<dbReference type="InterPro" id="IPR050600">
    <property type="entry name" value="SETD3_SETD6_MTase"/>
</dbReference>
<dbReference type="OMA" id="FHDYADH"/>
<evidence type="ECO:0000313" key="6">
    <source>
        <dbReference type="Proteomes" id="UP000001876"/>
    </source>
</evidence>
<dbReference type="SUPFAM" id="SSF82199">
    <property type="entry name" value="SET domain"/>
    <property type="match status" value="1"/>
</dbReference>
<proteinExistence type="predicted"/>
<keyword evidence="1" id="KW-0489">Methyltransferase</keyword>
<reference evidence="5 6" key="1">
    <citation type="journal article" date="2009" name="Science">
        <title>Green evolution and dynamic adaptations revealed by genomes of the marine picoeukaryotes Micromonas.</title>
        <authorList>
            <person name="Worden A.Z."/>
            <person name="Lee J.H."/>
            <person name="Mock T."/>
            <person name="Rouze P."/>
            <person name="Simmons M.P."/>
            <person name="Aerts A.L."/>
            <person name="Allen A.E."/>
            <person name="Cuvelier M.L."/>
            <person name="Derelle E."/>
            <person name="Everett M.V."/>
            <person name="Foulon E."/>
            <person name="Grimwood J."/>
            <person name="Gundlach H."/>
            <person name="Henrissat B."/>
            <person name="Napoli C."/>
            <person name="McDonald S.M."/>
            <person name="Parker M.S."/>
            <person name="Rombauts S."/>
            <person name="Salamov A."/>
            <person name="Von Dassow P."/>
            <person name="Badger J.H."/>
            <person name="Coutinho P.M."/>
            <person name="Demir E."/>
            <person name="Dubchak I."/>
            <person name="Gentemann C."/>
            <person name="Eikrem W."/>
            <person name="Gready J.E."/>
            <person name="John U."/>
            <person name="Lanier W."/>
            <person name="Lindquist E.A."/>
            <person name="Lucas S."/>
            <person name="Mayer K.F."/>
            <person name="Moreau H."/>
            <person name="Not F."/>
            <person name="Otillar R."/>
            <person name="Panaud O."/>
            <person name="Pangilinan J."/>
            <person name="Paulsen I."/>
            <person name="Piegu B."/>
            <person name="Poliakov A."/>
            <person name="Robbens S."/>
            <person name="Schmutz J."/>
            <person name="Toulza E."/>
            <person name="Wyss T."/>
            <person name="Zelensky A."/>
            <person name="Zhou K."/>
            <person name="Armbrust E.V."/>
            <person name="Bhattacharya D."/>
            <person name="Goodenough U.W."/>
            <person name="Van de Peer Y."/>
            <person name="Grigoriev I.V."/>
        </authorList>
    </citation>
    <scope>NUCLEOTIDE SEQUENCE [LARGE SCALE GENOMIC DNA]</scope>
    <source>
        <strain evidence="5 6">CCMP1545</strain>
    </source>
</reference>
<evidence type="ECO:0000256" key="4">
    <source>
        <dbReference type="SAM" id="MobiDB-lite"/>
    </source>
</evidence>
<accession>C1N0S2</accession>
<evidence type="ECO:0000256" key="3">
    <source>
        <dbReference type="ARBA" id="ARBA00022691"/>
    </source>
</evidence>
<feature type="region of interest" description="Disordered" evidence="4">
    <location>
        <begin position="22"/>
        <end position="92"/>
    </location>
</feature>
<dbReference type="Gene3D" id="3.90.1420.10">
    <property type="entry name" value="Rubisco LSMT, substrate-binding domain"/>
    <property type="match status" value="1"/>
</dbReference>
<dbReference type="RefSeq" id="XP_003061440.1">
    <property type="nucleotide sequence ID" value="XM_003061394.1"/>
</dbReference>
<dbReference type="AlphaFoldDB" id="C1N0S2"/>
<dbReference type="OrthoDB" id="498255at2759"/>
<dbReference type="Gene3D" id="3.90.1410.10">
    <property type="entry name" value="set domain protein methyltransferase, domain 1"/>
    <property type="match status" value="1"/>
</dbReference>
<keyword evidence="3" id="KW-0949">S-adenosyl-L-methionine</keyword>
<evidence type="ECO:0000256" key="1">
    <source>
        <dbReference type="ARBA" id="ARBA00022603"/>
    </source>
</evidence>